<organism evidence="1 2">
    <name type="scientific">Leptospira interrogans serovar Pyrogenes str. L0374</name>
    <dbReference type="NCBI Taxonomy" id="1049928"/>
    <lineage>
        <taxon>Bacteria</taxon>
        <taxon>Pseudomonadati</taxon>
        <taxon>Spirochaetota</taxon>
        <taxon>Spirochaetia</taxon>
        <taxon>Leptospirales</taxon>
        <taxon>Leptospiraceae</taxon>
        <taxon>Leptospira</taxon>
    </lineage>
</organism>
<reference evidence="1 2" key="1">
    <citation type="submission" date="2013-01" db="EMBL/GenBank/DDBJ databases">
        <authorList>
            <person name="Harkins D.M."/>
            <person name="Durkin A.S."/>
            <person name="Brinkac L.M."/>
            <person name="Haft D.H."/>
            <person name="Selengut J.D."/>
            <person name="Sanka R."/>
            <person name="DePew J."/>
            <person name="Purushe J."/>
            <person name="Peacock S.J."/>
            <person name="Thaipadungpanit J."/>
            <person name="Wuthiekanun V.W."/>
            <person name="Day N.P."/>
            <person name="Vinetz J.M."/>
            <person name="Sutton G.G."/>
            <person name="Nierman W.C."/>
            <person name="Fouts D.E."/>
        </authorList>
    </citation>
    <scope>NUCLEOTIDE SEQUENCE [LARGE SCALE GENOMIC DNA]</scope>
    <source>
        <strain evidence="1 2">L0374</strain>
    </source>
</reference>
<comment type="caution">
    <text evidence="1">The sequence shown here is derived from an EMBL/GenBank/DDBJ whole genome shotgun (WGS) entry which is preliminary data.</text>
</comment>
<dbReference type="AlphaFoldDB" id="M6KLS2"/>
<evidence type="ECO:0000313" key="1">
    <source>
        <dbReference type="EMBL" id="EMN32800.1"/>
    </source>
</evidence>
<evidence type="ECO:0000313" key="2">
    <source>
        <dbReference type="Proteomes" id="UP000012137"/>
    </source>
</evidence>
<proteinExistence type="predicted"/>
<dbReference type="EMBL" id="AHMZ02000012">
    <property type="protein sequence ID" value="EMN32800.1"/>
    <property type="molecule type" value="Genomic_DNA"/>
</dbReference>
<gene>
    <name evidence="1" type="ORF">LEP1GSC083_1477</name>
</gene>
<accession>M6KLS2</accession>
<protein>
    <submittedName>
        <fullName evidence="1">Uncharacterized protein</fullName>
    </submittedName>
</protein>
<name>M6KLS2_LEPIR</name>
<sequence length="69" mass="8226">MWELIQIPIRKNEYLKICNVTKTVGTTTNLNFTVKVTKTPRFLERKILGRKNKCRNSYFFKKLSLVFLT</sequence>
<dbReference type="Proteomes" id="UP000012137">
    <property type="component" value="Unassembled WGS sequence"/>
</dbReference>